<accession>A0A9C7GBH7</accession>
<feature type="transmembrane region" description="Helical" evidence="1">
    <location>
        <begin position="79"/>
        <end position="100"/>
    </location>
</feature>
<keyword evidence="1" id="KW-1133">Transmembrane helix</keyword>
<evidence type="ECO:0000256" key="1">
    <source>
        <dbReference type="SAM" id="Phobius"/>
    </source>
</evidence>
<proteinExistence type="predicted"/>
<feature type="transmembrane region" description="Helical" evidence="1">
    <location>
        <begin position="12"/>
        <end position="32"/>
    </location>
</feature>
<evidence type="ECO:0000313" key="2">
    <source>
        <dbReference type="EMBL" id="CAG9609439.1"/>
    </source>
</evidence>
<reference evidence="2" key="1">
    <citation type="submission" date="2021-10" db="EMBL/GenBank/DDBJ databases">
        <authorList>
            <person name="Criscuolo A."/>
        </authorList>
    </citation>
    <scope>NUCLEOTIDE SEQUENCE</scope>
    <source>
        <strain evidence="2">CIP111885</strain>
    </source>
</reference>
<evidence type="ECO:0000313" key="3">
    <source>
        <dbReference type="Proteomes" id="UP000789845"/>
    </source>
</evidence>
<feature type="transmembrane region" description="Helical" evidence="1">
    <location>
        <begin position="120"/>
        <end position="137"/>
    </location>
</feature>
<feature type="transmembrane region" description="Helical" evidence="1">
    <location>
        <begin position="182"/>
        <end position="202"/>
    </location>
</feature>
<sequence length="211" mass="24954">MEWKPDKLLQLILIYVMLSGFTYWLPTIRGLFDGPSYTWSGWMGIVGKGVGGQYWILLIFTALMTIVVFLGWRGTFKPFRWLLLIWFMLLVVESGTWFFSSETVQLKGDTLGIEVSLGEIIFPFDILFLSLSCLWLIRDIRSNQPHQSPSWKRLNRHLLILFFCLLPLQFIFLRFFDHNKIFDLMGVFLTIVQWILLNLSFYPWKSQIPRN</sequence>
<dbReference type="EMBL" id="CAKJTG010000019">
    <property type="protein sequence ID" value="CAG9609439.1"/>
    <property type="molecule type" value="Genomic_DNA"/>
</dbReference>
<keyword evidence="1" id="KW-0472">Membrane</keyword>
<comment type="caution">
    <text evidence="2">The sequence shown here is derived from an EMBL/GenBank/DDBJ whole genome shotgun (WGS) entry which is preliminary data.</text>
</comment>
<gene>
    <name evidence="2" type="ORF">NEOCIP111885_03181</name>
</gene>
<protein>
    <submittedName>
        <fullName evidence="2">Uncharacterized protein</fullName>
    </submittedName>
</protein>
<keyword evidence="3" id="KW-1185">Reference proteome</keyword>
<dbReference type="RefSeq" id="WP_230497671.1">
    <property type="nucleotide sequence ID" value="NZ_CAKJTG010000019.1"/>
</dbReference>
<dbReference type="AlphaFoldDB" id="A0A9C7GBH7"/>
<organism evidence="2 3">
    <name type="scientific">Pseudoneobacillus rhizosphaerae</name>
    <dbReference type="NCBI Taxonomy" id="2880968"/>
    <lineage>
        <taxon>Bacteria</taxon>
        <taxon>Bacillati</taxon>
        <taxon>Bacillota</taxon>
        <taxon>Bacilli</taxon>
        <taxon>Bacillales</taxon>
        <taxon>Bacillaceae</taxon>
        <taxon>Pseudoneobacillus</taxon>
    </lineage>
</organism>
<keyword evidence="1" id="KW-0812">Transmembrane</keyword>
<feature type="transmembrane region" description="Helical" evidence="1">
    <location>
        <begin position="52"/>
        <end position="72"/>
    </location>
</feature>
<dbReference type="Proteomes" id="UP000789845">
    <property type="component" value="Unassembled WGS sequence"/>
</dbReference>
<feature type="transmembrane region" description="Helical" evidence="1">
    <location>
        <begin position="158"/>
        <end position="176"/>
    </location>
</feature>
<name>A0A9C7GBH7_9BACI</name>